<evidence type="ECO:0000256" key="1">
    <source>
        <dbReference type="ARBA" id="ARBA00004141"/>
    </source>
</evidence>
<feature type="transmembrane region" description="Helical" evidence="5">
    <location>
        <begin position="101"/>
        <end position="124"/>
    </location>
</feature>
<dbReference type="InterPro" id="IPR047680">
    <property type="entry name" value="MarP-like"/>
</dbReference>
<protein>
    <submittedName>
        <fullName evidence="6">MarP family serine protease</fullName>
    </submittedName>
</protein>
<gene>
    <name evidence="6" type="ORF">GCM10010439_05530</name>
</gene>
<evidence type="ECO:0000256" key="3">
    <source>
        <dbReference type="ARBA" id="ARBA00022989"/>
    </source>
</evidence>
<feature type="transmembrane region" description="Helical" evidence="5">
    <location>
        <begin position="62"/>
        <end position="81"/>
    </location>
</feature>
<keyword evidence="4 5" id="KW-0472">Membrane</keyword>
<evidence type="ECO:0000256" key="5">
    <source>
        <dbReference type="SAM" id="Phobius"/>
    </source>
</evidence>
<organism evidence="6 7">
    <name type="scientific">Actinocorallia aurantiaca</name>
    <dbReference type="NCBI Taxonomy" id="46204"/>
    <lineage>
        <taxon>Bacteria</taxon>
        <taxon>Bacillati</taxon>
        <taxon>Actinomycetota</taxon>
        <taxon>Actinomycetes</taxon>
        <taxon>Streptosporangiales</taxon>
        <taxon>Thermomonosporaceae</taxon>
        <taxon>Actinocorallia</taxon>
    </lineage>
</organism>
<dbReference type="PRINTS" id="PR00834">
    <property type="entry name" value="PROTEASES2C"/>
</dbReference>
<dbReference type="SUPFAM" id="SSF50494">
    <property type="entry name" value="Trypsin-like serine proteases"/>
    <property type="match status" value="1"/>
</dbReference>
<name>A0ABN3TVH1_9ACTN</name>
<evidence type="ECO:0000256" key="4">
    <source>
        <dbReference type="ARBA" id="ARBA00023136"/>
    </source>
</evidence>
<keyword evidence="6" id="KW-0645">Protease</keyword>
<feature type="transmembrane region" description="Helical" evidence="5">
    <location>
        <begin position="33"/>
        <end position="55"/>
    </location>
</feature>
<keyword evidence="3 5" id="KW-1133">Transmembrane helix</keyword>
<dbReference type="Proteomes" id="UP001501842">
    <property type="component" value="Unassembled WGS sequence"/>
</dbReference>
<dbReference type="Gene3D" id="2.40.10.10">
    <property type="entry name" value="Trypsin-like serine proteases"/>
    <property type="match status" value="2"/>
</dbReference>
<keyword evidence="2 5" id="KW-0812">Transmembrane</keyword>
<dbReference type="InterPro" id="IPR003825">
    <property type="entry name" value="Colicin-V_CvpA"/>
</dbReference>
<dbReference type="PANTHER" id="PTHR43019:SF23">
    <property type="entry name" value="PROTEASE DO-LIKE 5, CHLOROPLASTIC"/>
    <property type="match status" value="1"/>
</dbReference>
<dbReference type="NCBIfam" id="NF033740">
    <property type="entry name" value="MarP_fam_protase"/>
    <property type="match status" value="1"/>
</dbReference>
<dbReference type="EMBL" id="BAAATZ010000002">
    <property type="protein sequence ID" value="GAA2719595.1"/>
    <property type="molecule type" value="Genomic_DNA"/>
</dbReference>
<comment type="subcellular location">
    <subcellularLocation>
        <location evidence="1">Membrane</location>
        <topology evidence="1">Multi-pass membrane protein</topology>
    </subcellularLocation>
</comment>
<accession>A0ABN3TVH1</accession>
<dbReference type="GO" id="GO:0006508">
    <property type="term" value="P:proteolysis"/>
    <property type="evidence" value="ECO:0007669"/>
    <property type="project" value="UniProtKB-KW"/>
</dbReference>
<keyword evidence="6" id="KW-0378">Hydrolase</keyword>
<evidence type="ECO:0000313" key="7">
    <source>
        <dbReference type="Proteomes" id="UP001501842"/>
    </source>
</evidence>
<dbReference type="InterPro" id="IPR009003">
    <property type="entry name" value="Peptidase_S1_PA"/>
</dbReference>
<evidence type="ECO:0000313" key="6">
    <source>
        <dbReference type="EMBL" id="GAA2719595.1"/>
    </source>
</evidence>
<sequence length="397" mass="41730">MGDHVLDLILLLLIVLFAVSGYRQGFIVGLLSFVGFVGGGILGVVIAPPLVKWVVEGAAQQALLAIVIAFLAATFGQLLASSAGAMLRNRVTGDHARVVDAAGGAVVSVMSLLLVAWFIGIVLLDQSPIRVVAKQVHNSAVLEAVDGVMPYAADQWAESFDKFVDGTEFPKVFNGLGGEPLVDVGPPDKSVETSPALRSARYSIAKIIGTAPDCGKRIEGTGFVFAPERIMTNAHVVAGTRGSLSVQVASRELRGRVVLYNAKRDIAVVYVPGLKAQALQFDSEAKRGDAAVVAGFPKNRPYTVRAAKISARQRANGPDIYGGSQVTREIYALRGRVEQGNSGGPLLAEDGRVFGVIFAAREHDSDTGYALTADEIAPDVQAGQNATQAAHTDRCAG</sequence>
<proteinExistence type="predicted"/>
<keyword evidence="7" id="KW-1185">Reference proteome</keyword>
<dbReference type="PANTHER" id="PTHR43019">
    <property type="entry name" value="SERINE ENDOPROTEASE DEGS"/>
    <property type="match status" value="1"/>
</dbReference>
<dbReference type="GO" id="GO:0008233">
    <property type="term" value="F:peptidase activity"/>
    <property type="evidence" value="ECO:0007669"/>
    <property type="project" value="UniProtKB-KW"/>
</dbReference>
<comment type="caution">
    <text evidence="6">The sequence shown here is derived from an EMBL/GenBank/DDBJ whole genome shotgun (WGS) entry which is preliminary data.</text>
</comment>
<dbReference type="Pfam" id="PF13365">
    <property type="entry name" value="Trypsin_2"/>
    <property type="match status" value="1"/>
</dbReference>
<reference evidence="6 7" key="1">
    <citation type="journal article" date="2019" name="Int. J. Syst. Evol. Microbiol.">
        <title>The Global Catalogue of Microorganisms (GCM) 10K type strain sequencing project: providing services to taxonomists for standard genome sequencing and annotation.</title>
        <authorList>
            <consortium name="The Broad Institute Genomics Platform"/>
            <consortium name="The Broad Institute Genome Sequencing Center for Infectious Disease"/>
            <person name="Wu L."/>
            <person name="Ma J."/>
        </authorList>
    </citation>
    <scope>NUCLEOTIDE SEQUENCE [LARGE SCALE GENOMIC DNA]</scope>
    <source>
        <strain evidence="6 7">JCM 8201</strain>
    </source>
</reference>
<evidence type="ECO:0000256" key="2">
    <source>
        <dbReference type="ARBA" id="ARBA00022692"/>
    </source>
</evidence>
<dbReference type="Pfam" id="PF02674">
    <property type="entry name" value="Colicin_V"/>
    <property type="match status" value="1"/>
</dbReference>
<dbReference type="InterPro" id="IPR043504">
    <property type="entry name" value="Peptidase_S1_PA_chymotrypsin"/>
</dbReference>
<dbReference type="InterPro" id="IPR001940">
    <property type="entry name" value="Peptidase_S1C"/>
</dbReference>